<organism evidence="3 4">
    <name type="scientific">Paeniglutamicibacter psychrophenolicus</name>
    <dbReference type="NCBI Taxonomy" id="257454"/>
    <lineage>
        <taxon>Bacteria</taxon>
        <taxon>Bacillati</taxon>
        <taxon>Actinomycetota</taxon>
        <taxon>Actinomycetes</taxon>
        <taxon>Micrococcales</taxon>
        <taxon>Micrococcaceae</taxon>
        <taxon>Paeniglutamicibacter</taxon>
    </lineage>
</organism>
<gene>
    <name evidence="3" type="ORF">JOF46_002119</name>
</gene>
<evidence type="ECO:0000313" key="3">
    <source>
        <dbReference type="EMBL" id="MBP2374207.1"/>
    </source>
</evidence>
<accession>A0ABS4WDC7</accession>
<name>A0ABS4WDC7_9MICC</name>
<feature type="domain" description="THIF-type NAD/FAD binding fold" evidence="2">
    <location>
        <begin position="132"/>
        <end position="209"/>
    </location>
</feature>
<comment type="caution">
    <text evidence="3">The sequence shown here is derived from an EMBL/GenBank/DDBJ whole genome shotgun (WGS) entry which is preliminary data.</text>
</comment>
<evidence type="ECO:0000259" key="2">
    <source>
        <dbReference type="Pfam" id="PF00899"/>
    </source>
</evidence>
<dbReference type="EMBL" id="JAGIOE010000001">
    <property type="protein sequence ID" value="MBP2374207.1"/>
    <property type="molecule type" value="Genomic_DNA"/>
</dbReference>
<dbReference type="InterPro" id="IPR035985">
    <property type="entry name" value="Ubiquitin-activating_enz"/>
</dbReference>
<dbReference type="SUPFAM" id="SSF69572">
    <property type="entry name" value="Activating enzymes of the ubiquitin-like proteins"/>
    <property type="match status" value="1"/>
</dbReference>
<proteinExistence type="predicted"/>
<keyword evidence="4" id="KW-1185">Reference proteome</keyword>
<reference evidence="3 4" key="1">
    <citation type="submission" date="2021-03" db="EMBL/GenBank/DDBJ databases">
        <title>Sequencing the genomes of 1000 actinobacteria strains.</title>
        <authorList>
            <person name="Klenk H.-P."/>
        </authorList>
    </citation>
    <scope>NUCLEOTIDE SEQUENCE [LARGE SCALE GENOMIC DNA]</scope>
    <source>
        <strain evidence="3 4">DSM 15454</strain>
    </source>
</reference>
<protein>
    <recommendedName>
        <fullName evidence="2">THIF-type NAD/FAD binding fold domain-containing protein</fullName>
    </recommendedName>
</protein>
<dbReference type="RefSeq" id="WP_209907256.1">
    <property type="nucleotide sequence ID" value="NZ_BAAAMI010000006.1"/>
</dbReference>
<feature type="region of interest" description="Disordered" evidence="1">
    <location>
        <begin position="43"/>
        <end position="73"/>
    </location>
</feature>
<sequence>MRINPGLQVLSLMEGVVQIGTGQRARWITGLSAAEKRFVLSLGNDGQGTAAPVDPTQDRPKGQPREQGPDATRRSEILAMLAPVLLDTPARTAPGARPGSGHGLGHGLGARLVPDVRQWSAAYQMDAAEVLERRAGARVAVQGCGRMGQLLAHILAAAGVGSLMLSDAASMDAGDLGAGTTGIGSVGTPRARATARALAPLYPHLVVAETGQRSPDAPPLDMAVVISGGMLPPLESLATDAAVLPVLFTDSGMNLGPLCLPGLTMCERCVWEQCDPTLRLLADAGIGARVPGLRPEASLAAVAAGMAAMQVLMVLDRINIPSAAGSMLVCDLPTGSTTMVPAKTRPRCNCLDSLAA</sequence>
<dbReference type="Proteomes" id="UP000766570">
    <property type="component" value="Unassembled WGS sequence"/>
</dbReference>
<dbReference type="Pfam" id="PF00899">
    <property type="entry name" value="ThiF"/>
    <property type="match status" value="1"/>
</dbReference>
<dbReference type="InterPro" id="IPR000594">
    <property type="entry name" value="ThiF_NAD_FAD-bd"/>
</dbReference>
<dbReference type="Gene3D" id="3.40.50.720">
    <property type="entry name" value="NAD(P)-binding Rossmann-like Domain"/>
    <property type="match status" value="1"/>
</dbReference>
<evidence type="ECO:0000256" key="1">
    <source>
        <dbReference type="SAM" id="MobiDB-lite"/>
    </source>
</evidence>
<feature type="compositionally biased region" description="Basic and acidic residues" evidence="1">
    <location>
        <begin position="56"/>
        <end position="73"/>
    </location>
</feature>
<evidence type="ECO:0000313" key="4">
    <source>
        <dbReference type="Proteomes" id="UP000766570"/>
    </source>
</evidence>